<dbReference type="InterPro" id="IPR036691">
    <property type="entry name" value="Endo/exonu/phosph_ase_sf"/>
</dbReference>
<dbReference type="SUPFAM" id="SSF56219">
    <property type="entry name" value="DNase I-like"/>
    <property type="match status" value="1"/>
</dbReference>
<dbReference type="EMBL" id="HBUF01526199">
    <property type="protein sequence ID" value="CAG6750299.1"/>
    <property type="molecule type" value="Transcribed_RNA"/>
</dbReference>
<proteinExistence type="predicted"/>
<accession>A0A8D9EF73</accession>
<organism evidence="1">
    <name type="scientific">Cacopsylla melanoneura</name>
    <dbReference type="NCBI Taxonomy" id="428564"/>
    <lineage>
        <taxon>Eukaryota</taxon>
        <taxon>Metazoa</taxon>
        <taxon>Ecdysozoa</taxon>
        <taxon>Arthropoda</taxon>
        <taxon>Hexapoda</taxon>
        <taxon>Insecta</taxon>
        <taxon>Pterygota</taxon>
        <taxon>Neoptera</taxon>
        <taxon>Paraneoptera</taxon>
        <taxon>Hemiptera</taxon>
        <taxon>Sternorrhyncha</taxon>
        <taxon>Psylloidea</taxon>
        <taxon>Psyllidae</taxon>
        <taxon>Psyllinae</taxon>
        <taxon>Cacopsylla</taxon>
    </lineage>
</organism>
<name>A0A8D9EF73_9HEMI</name>
<dbReference type="EMBL" id="HBUF01526200">
    <property type="protein sequence ID" value="CAG6750302.1"/>
    <property type="molecule type" value="Transcribed_RNA"/>
</dbReference>
<sequence>MNVTWLNCNGPSNFYKAVDTFTTQKIDIICLSETWLRSYTKQIPGYKTLQVEAVKFKKKGRFCGGQVMLCNESYEPIFLRKCHSWSFICIKSLQLIVGSVYIKPGDKKEDRKENKKIVDR</sequence>
<dbReference type="AlphaFoldDB" id="A0A8D9EF73"/>
<evidence type="ECO:0000313" key="1">
    <source>
        <dbReference type="EMBL" id="CAG6750299.1"/>
    </source>
</evidence>
<protein>
    <submittedName>
        <fullName evidence="1">Uncharacterized protein</fullName>
    </submittedName>
</protein>
<reference evidence="1" key="1">
    <citation type="submission" date="2021-05" db="EMBL/GenBank/DDBJ databases">
        <authorList>
            <person name="Alioto T."/>
            <person name="Alioto T."/>
            <person name="Gomez Garrido J."/>
        </authorList>
    </citation>
    <scope>NUCLEOTIDE SEQUENCE</scope>
</reference>
<dbReference type="Gene3D" id="3.60.10.10">
    <property type="entry name" value="Endonuclease/exonuclease/phosphatase"/>
    <property type="match status" value="1"/>
</dbReference>